<evidence type="ECO:0000313" key="3">
    <source>
        <dbReference type="Proteomes" id="UP000266841"/>
    </source>
</evidence>
<reference evidence="2 3" key="1">
    <citation type="journal article" date="2012" name="Genome Biol.">
        <title>Genome and low-iron response of an oceanic diatom adapted to chronic iron limitation.</title>
        <authorList>
            <person name="Lommer M."/>
            <person name="Specht M."/>
            <person name="Roy A.S."/>
            <person name="Kraemer L."/>
            <person name="Andreson R."/>
            <person name="Gutowska M.A."/>
            <person name="Wolf J."/>
            <person name="Bergner S.V."/>
            <person name="Schilhabel M.B."/>
            <person name="Klostermeier U.C."/>
            <person name="Beiko R.G."/>
            <person name="Rosenstiel P."/>
            <person name="Hippler M."/>
            <person name="Laroche J."/>
        </authorList>
    </citation>
    <scope>NUCLEOTIDE SEQUENCE [LARGE SCALE GENOMIC DNA]</scope>
    <source>
        <strain evidence="2 3">CCMP1005</strain>
    </source>
</reference>
<proteinExistence type="predicted"/>
<feature type="compositionally biased region" description="Low complexity" evidence="1">
    <location>
        <begin position="295"/>
        <end position="318"/>
    </location>
</feature>
<gene>
    <name evidence="2" type="ORF">THAOC_13622</name>
</gene>
<dbReference type="AlphaFoldDB" id="K0SJI2"/>
<feature type="region of interest" description="Disordered" evidence="1">
    <location>
        <begin position="295"/>
        <end position="333"/>
    </location>
</feature>
<comment type="caution">
    <text evidence="2">The sequence shown here is derived from an EMBL/GenBank/DDBJ whole genome shotgun (WGS) entry which is preliminary data.</text>
</comment>
<feature type="region of interest" description="Disordered" evidence="1">
    <location>
        <begin position="453"/>
        <end position="505"/>
    </location>
</feature>
<protein>
    <submittedName>
        <fullName evidence="2">Uncharacterized protein</fullName>
    </submittedName>
</protein>
<name>K0SJI2_THAOC</name>
<dbReference type="Proteomes" id="UP000266841">
    <property type="component" value="Unassembled WGS sequence"/>
</dbReference>
<feature type="compositionally biased region" description="Basic and acidic residues" evidence="1">
    <location>
        <begin position="455"/>
        <end position="495"/>
    </location>
</feature>
<evidence type="ECO:0000256" key="1">
    <source>
        <dbReference type="SAM" id="MobiDB-lite"/>
    </source>
</evidence>
<evidence type="ECO:0000313" key="2">
    <source>
        <dbReference type="EMBL" id="EJK65505.1"/>
    </source>
</evidence>
<sequence>MCTKPTIDCNYNILLYPQAYINIYPRTGNLPSLPRTAVVGVRAERPLRAFLRLPARERAPQEVEDVLFYFDFGAELRALLLHRPLRRRRRGGPRLDPDVAGVELEPVLVQREARRHAPPSLVVVVDHVAVEAGLVPAGYRPAVPRPGLLGEEELFFFPVGAGGEDGRGRMRKQKKSLTDEVLPPLDPVERVLSVPVCELRLHPRAQLAPLADVAVVPAPADVHGLVWGTGWAPTWDGAWPWWAGAWDPAWDPAWAAGSSPPHFSSSSSSSSTGRRVGLAVGLTVGSPVGLPVSTAVSSSSPVSSFPPVIDGGSPLPTAGVGGAPTPPPPLDEDHVLEVREDVGTTVLEHLDERAAVRLGERRPYHRPQGDGRVGSLIRRGLVEHGDEALESPPITASAEGPPPLDRVEVGYDDLDPDVAQRPELHGPVVAVEEDPAVEYVEVVLEALPEPSALSRARDAEERDAVSGRDDGPDPHGRVDRLDELGHGRRDRRGGGRLDIVSLGLG</sequence>
<feature type="region of interest" description="Disordered" evidence="1">
    <location>
        <begin position="385"/>
        <end position="407"/>
    </location>
</feature>
<keyword evidence="3" id="KW-1185">Reference proteome</keyword>
<accession>K0SJI2</accession>
<organism evidence="2 3">
    <name type="scientific">Thalassiosira oceanica</name>
    <name type="common">Marine diatom</name>
    <dbReference type="NCBI Taxonomy" id="159749"/>
    <lineage>
        <taxon>Eukaryota</taxon>
        <taxon>Sar</taxon>
        <taxon>Stramenopiles</taxon>
        <taxon>Ochrophyta</taxon>
        <taxon>Bacillariophyta</taxon>
        <taxon>Coscinodiscophyceae</taxon>
        <taxon>Thalassiosirophycidae</taxon>
        <taxon>Thalassiosirales</taxon>
        <taxon>Thalassiosiraceae</taxon>
        <taxon>Thalassiosira</taxon>
    </lineage>
</organism>
<dbReference type="EMBL" id="AGNL01015738">
    <property type="protein sequence ID" value="EJK65505.1"/>
    <property type="molecule type" value="Genomic_DNA"/>
</dbReference>